<evidence type="ECO:0000313" key="4">
    <source>
        <dbReference type="EMBL" id="MFL4471956.1"/>
    </source>
</evidence>
<protein>
    <submittedName>
        <fullName evidence="4">N-acetyltransferase family protein</fullName>
    </submittedName>
</protein>
<dbReference type="SUPFAM" id="SSF55729">
    <property type="entry name" value="Acyl-CoA N-acyltransferases (Nat)"/>
    <property type="match status" value="1"/>
</dbReference>
<evidence type="ECO:0000259" key="3">
    <source>
        <dbReference type="PROSITE" id="PS51186"/>
    </source>
</evidence>
<dbReference type="Proteomes" id="UP001627408">
    <property type="component" value="Unassembled WGS sequence"/>
</dbReference>
<sequence length="154" mass="16566">MPITIRKMTKADVGQVVTLINALAAHHDDTPDTDAARLSRDALGAHPWVTVLVASGGSQIVGYAALVPMAQLQFGVRGMDMHHLFVHRDARGHGVGAALVRACKDEARAQSCSFLTVGTHPNNQPAGRFYENCGFLRRGANGPRFSVRLDQPLT</sequence>
<dbReference type="Pfam" id="PF00583">
    <property type="entry name" value="Acetyltransf_1"/>
    <property type="match status" value="1"/>
</dbReference>
<proteinExistence type="predicted"/>
<dbReference type="PROSITE" id="PS51186">
    <property type="entry name" value="GNAT"/>
    <property type="match status" value="1"/>
</dbReference>
<evidence type="ECO:0000256" key="2">
    <source>
        <dbReference type="ARBA" id="ARBA00023315"/>
    </source>
</evidence>
<organism evidence="4 5">
    <name type="scientific">Tateyamaria armeniaca</name>
    <dbReference type="NCBI Taxonomy" id="2518930"/>
    <lineage>
        <taxon>Bacteria</taxon>
        <taxon>Pseudomonadati</taxon>
        <taxon>Pseudomonadota</taxon>
        <taxon>Alphaproteobacteria</taxon>
        <taxon>Rhodobacterales</taxon>
        <taxon>Roseobacteraceae</taxon>
        <taxon>Tateyamaria</taxon>
    </lineage>
</organism>
<dbReference type="InterPro" id="IPR050832">
    <property type="entry name" value="Bact_Acetyltransf"/>
</dbReference>
<dbReference type="CDD" id="cd04301">
    <property type="entry name" value="NAT_SF"/>
    <property type="match status" value="1"/>
</dbReference>
<evidence type="ECO:0000256" key="1">
    <source>
        <dbReference type="ARBA" id="ARBA00022679"/>
    </source>
</evidence>
<keyword evidence="2" id="KW-0012">Acyltransferase</keyword>
<gene>
    <name evidence="4" type="ORF">ACERZ8_19505</name>
</gene>
<reference evidence="4 5" key="1">
    <citation type="submission" date="2024-08" db="EMBL/GenBank/DDBJ databases">
        <title>Tateyamaria sp. nov., isolated from marine algae.</title>
        <authorList>
            <person name="Choi B.J."/>
            <person name="Kim J.M."/>
            <person name="Lee J.K."/>
            <person name="Choi D.G."/>
            <person name="Bayburt H."/>
            <person name="Baek J.H."/>
            <person name="Han D.M."/>
            <person name="Jeon C.O."/>
        </authorList>
    </citation>
    <scope>NUCLEOTIDE SEQUENCE [LARGE SCALE GENOMIC DNA]</scope>
    <source>
        <strain evidence="4 5">KMU-156</strain>
    </source>
</reference>
<accession>A0ABW8V188</accession>
<dbReference type="Gene3D" id="3.40.630.30">
    <property type="match status" value="1"/>
</dbReference>
<evidence type="ECO:0000313" key="5">
    <source>
        <dbReference type="Proteomes" id="UP001627408"/>
    </source>
</evidence>
<dbReference type="InterPro" id="IPR000182">
    <property type="entry name" value="GNAT_dom"/>
</dbReference>
<dbReference type="InterPro" id="IPR016181">
    <property type="entry name" value="Acyl_CoA_acyltransferase"/>
</dbReference>
<keyword evidence="1" id="KW-0808">Transferase</keyword>
<dbReference type="RefSeq" id="WP_407593827.1">
    <property type="nucleotide sequence ID" value="NZ_JBHDIY010000002.1"/>
</dbReference>
<keyword evidence="5" id="KW-1185">Reference proteome</keyword>
<dbReference type="PANTHER" id="PTHR43877">
    <property type="entry name" value="AMINOALKYLPHOSPHONATE N-ACETYLTRANSFERASE-RELATED-RELATED"/>
    <property type="match status" value="1"/>
</dbReference>
<dbReference type="EMBL" id="JBHDIY010000002">
    <property type="protein sequence ID" value="MFL4471956.1"/>
    <property type="molecule type" value="Genomic_DNA"/>
</dbReference>
<feature type="domain" description="N-acetyltransferase" evidence="3">
    <location>
        <begin position="3"/>
        <end position="154"/>
    </location>
</feature>
<name>A0ABW8V188_9RHOB</name>
<comment type="caution">
    <text evidence="4">The sequence shown here is derived from an EMBL/GenBank/DDBJ whole genome shotgun (WGS) entry which is preliminary data.</text>
</comment>